<accession>A0ABY6NYS9</accession>
<dbReference type="InterPro" id="IPR003594">
    <property type="entry name" value="HATPase_dom"/>
</dbReference>
<evidence type="ECO:0000313" key="14">
    <source>
        <dbReference type="Proteomes" id="UP001164965"/>
    </source>
</evidence>
<dbReference type="EC" id="2.7.13.3" evidence="2"/>
<evidence type="ECO:0000256" key="6">
    <source>
        <dbReference type="ARBA" id="ARBA00022777"/>
    </source>
</evidence>
<keyword evidence="3" id="KW-0597">Phosphoprotein</keyword>
<name>A0ABY6NYS9_9NOCA</name>
<dbReference type="EMBL" id="CP110615">
    <property type="protein sequence ID" value="UZJ24148.1"/>
    <property type="molecule type" value="Genomic_DNA"/>
</dbReference>
<sequence>MSPVVEHPPAHLLRRWVLDVSVTLAVGALSLPPLFRDGRAPSTAALVLLVVLTVPVVLRRRYPVAVFGVTLVATVVGTVAVDQQLAGLAVLVALYTVAAQRPRRAALTCAALLEAAAVVAALTPSELDWWFALLTLSGLVAAALGLGLFTATRRAYLAELRDRATRLERERDQQGELAAAAERSRIAREIHDIVAHHLTVIVALSDGAVAASAASPARAAEVMRTVSATGREALTDTRRLLGVLRDDSAAAEDGAQDTGHRPHRPAPDLHELDALVHRVREAGLPVVHEVQGSAGPLAPGLQLTAYRVVQEALTNSLKHAGAGASATVRLRHTPDELAVEVSDDGAGRRGAPVGSGRGLVGMRERVAAFGGEVEAGPRPGGGWVVTARLRPDGAAVHPVEVAR</sequence>
<evidence type="ECO:0000256" key="5">
    <source>
        <dbReference type="ARBA" id="ARBA00022741"/>
    </source>
</evidence>
<dbReference type="GO" id="GO:0016301">
    <property type="term" value="F:kinase activity"/>
    <property type="evidence" value="ECO:0007669"/>
    <property type="project" value="UniProtKB-KW"/>
</dbReference>
<evidence type="ECO:0000256" key="8">
    <source>
        <dbReference type="ARBA" id="ARBA00023012"/>
    </source>
</evidence>
<protein>
    <recommendedName>
        <fullName evidence="2">histidine kinase</fullName>
        <ecNumber evidence="2">2.7.13.3</ecNumber>
    </recommendedName>
</protein>
<evidence type="ECO:0000256" key="4">
    <source>
        <dbReference type="ARBA" id="ARBA00022679"/>
    </source>
</evidence>
<feature type="region of interest" description="Disordered" evidence="10">
    <location>
        <begin position="247"/>
        <end position="267"/>
    </location>
</feature>
<evidence type="ECO:0000313" key="13">
    <source>
        <dbReference type="EMBL" id="UZJ24148.1"/>
    </source>
</evidence>
<keyword evidence="11" id="KW-1133">Transmembrane helix</keyword>
<feature type="domain" description="Histidine kinase/HSP90-like ATPase" evidence="12">
    <location>
        <begin position="300"/>
        <end position="395"/>
    </location>
</feature>
<dbReference type="InterPro" id="IPR050482">
    <property type="entry name" value="Sensor_HK_TwoCompSys"/>
</dbReference>
<dbReference type="RefSeq" id="WP_265382255.1">
    <property type="nucleotide sequence ID" value="NZ_CP110615.1"/>
</dbReference>
<feature type="coiled-coil region" evidence="9">
    <location>
        <begin position="157"/>
        <end position="184"/>
    </location>
</feature>
<keyword evidence="11" id="KW-0472">Membrane</keyword>
<organism evidence="13 14">
    <name type="scientific">Rhodococcus antarcticus</name>
    <dbReference type="NCBI Taxonomy" id="2987751"/>
    <lineage>
        <taxon>Bacteria</taxon>
        <taxon>Bacillati</taxon>
        <taxon>Actinomycetota</taxon>
        <taxon>Actinomycetes</taxon>
        <taxon>Mycobacteriales</taxon>
        <taxon>Nocardiaceae</taxon>
        <taxon>Rhodococcus</taxon>
    </lineage>
</organism>
<dbReference type="Pfam" id="PF07730">
    <property type="entry name" value="HisKA_3"/>
    <property type="match status" value="1"/>
</dbReference>
<dbReference type="Pfam" id="PF02518">
    <property type="entry name" value="HATPase_c"/>
    <property type="match status" value="1"/>
</dbReference>
<dbReference type="InterPro" id="IPR036890">
    <property type="entry name" value="HATPase_C_sf"/>
</dbReference>
<keyword evidence="7" id="KW-0067">ATP-binding</keyword>
<dbReference type="SUPFAM" id="SSF55874">
    <property type="entry name" value="ATPase domain of HSP90 chaperone/DNA topoisomerase II/histidine kinase"/>
    <property type="match status" value="1"/>
</dbReference>
<evidence type="ECO:0000256" key="2">
    <source>
        <dbReference type="ARBA" id="ARBA00012438"/>
    </source>
</evidence>
<comment type="catalytic activity">
    <reaction evidence="1">
        <text>ATP + protein L-histidine = ADP + protein N-phospho-L-histidine.</text>
        <dbReference type="EC" id="2.7.13.3"/>
    </reaction>
</comment>
<dbReference type="Proteomes" id="UP001164965">
    <property type="component" value="Chromosome"/>
</dbReference>
<dbReference type="Gene3D" id="1.20.5.1930">
    <property type="match status" value="1"/>
</dbReference>
<dbReference type="SMART" id="SM00387">
    <property type="entry name" value="HATPase_c"/>
    <property type="match status" value="1"/>
</dbReference>
<keyword evidence="14" id="KW-1185">Reference proteome</keyword>
<dbReference type="PANTHER" id="PTHR24421:SF10">
    <property type="entry name" value="NITRATE_NITRITE SENSOR PROTEIN NARQ"/>
    <property type="match status" value="1"/>
</dbReference>
<gene>
    <name evidence="13" type="ORF">RHODO2019_13415</name>
</gene>
<keyword evidence="6 13" id="KW-0418">Kinase</keyword>
<keyword evidence="9" id="KW-0175">Coiled coil</keyword>
<dbReference type="PANTHER" id="PTHR24421">
    <property type="entry name" value="NITRATE/NITRITE SENSOR PROTEIN NARX-RELATED"/>
    <property type="match status" value="1"/>
</dbReference>
<keyword evidence="8" id="KW-0902">Two-component regulatory system</keyword>
<dbReference type="Pfam" id="PF23539">
    <property type="entry name" value="DUF7134"/>
    <property type="match status" value="1"/>
</dbReference>
<feature type="transmembrane region" description="Helical" evidence="11">
    <location>
        <begin position="129"/>
        <end position="151"/>
    </location>
</feature>
<feature type="transmembrane region" description="Helical" evidence="11">
    <location>
        <begin position="42"/>
        <end position="58"/>
    </location>
</feature>
<keyword evidence="11" id="KW-0812">Transmembrane</keyword>
<dbReference type="Gene3D" id="3.30.565.10">
    <property type="entry name" value="Histidine kinase-like ATPase, C-terminal domain"/>
    <property type="match status" value="1"/>
</dbReference>
<evidence type="ECO:0000256" key="11">
    <source>
        <dbReference type="SAM" id="Phobius"/>
    </source>
</evidence>
<evidence type="ECO:0000256" key="1">
    <source>
        <dbReference type="ARBA" id="ARBA00000085"/>
    </source>
</evidence>
<evidence type="ECO:0000256" key="10">
    <source>
        <dbReference type="SAM" id="MobiDB-lite"/>
    </source>
</evidence>
<evidence type="ECO:0000256" key="7">
    <source>
        <dbReference type="ARBA" id="ARBA00022840"/>
    </source>
</evidence>
<evidence type="ECO:0000256" key="9">
    <source>
        <dbReference type="SAM" id="Coils"/>
    </source>
</evidence>
<reference evidence="13" key="1">
    <citation type="submission" date="2022-10" db="EMBL/GenBank/DDBJ databases">
        <title>Rhodococcus sp.75.</title>
        <authorList>
            <person name="Sun M."/>
        </authorList>
    </citation>
    <scope>NUCLEOTIDE SEQUENCE</scope>
    <source>
        <strain evidence="13">75</strain>
    </source>
</reference>
<dbReference type="InterPro" id="IPR011712">
    <property type="entry name" value="Sig_transdc_His_kin_sub3_dim/P"/>
</dbReference>
<evidence type="ECO:0000256" key="3">
    <source>
        <dbReference type="ARBA" id="ARBA00022553"/>
    </source>
</evidence>
<dbReference type="InterPro" id="IPR055558">
    <property type="entry name" value="DUF7134"/>
</dbReference>
<keyword evidence="5" id="KW-0547">Nucleotide-binding</keyword>
<dbReference type="CDD" id="cd16917">
    <property type="entry name" value="HATPase_UhpB-NarQ-NarX-like"/>
    <property type="match status" value="1"/>
</dbReference>
<proteinExistence type="predicted"/>
<keyword evidence="4" id="KW-0808">Transferase</keyword>
<feature type="transmembrane region" description="Helical" evidence="11">
    <location>
        <begin position="64"/>
        <end position="93"/>
    </location>
</feature>
<evidence type="ECO:0000259" key="12">
    <source>
        <dbReference type="SMART" id="SM00387"/>
    </source>
</evidence>